<dbReference type="GO" id="GO:0003697">
    <property type="term" value="F:single-stranded DNA binding"/>
    <property type="evidence" value="ECO:0007669"/>
    <property type="project" value="TreeGrafter"/>
</dbReference>
<evidence type="ECO:0000313" key="13">
    <source>
        <dbReference type="Proteomes" id="UP000541610"/>
    </source>
</evidence>
<keyword evidence="8" id="KW-0539">Nucleus</keyword>
<dbReference type="InterPro" id="IPR047260">
    <property type="entry name" value="ERCC1-like_central_dom"/>
</dbReference>
<comment type="subcellular location">
    <subcellularLocation>
        <location evidence="1">Nucleus</location>
    </subcellularLocation>
</comment>
<dbReference type="InterPro" id="IPR012677">
    <property type="entry name" value="Nucleotide-bd_a/b_plait_sf"/>
</dbReference>
<dbReference type="Pfam" id="PF00076">
    <property type="entry name" value="RRM_1"/>
    <property type="match status" value="1"/>
</dbReference>
<dbReference type="Proteomes" id="UP000541610">
    <property type="component" value="Unassembled WGS sequence"/>
</dbReference>
<evidence type="ECO:0000256" key="3">
    <source>
        <dbReference type="ARBA" id="ARBA00022763"/>
    </source>
</evidence>
<dbReference type="GO" id="GO:0003700">
    <property type="term" value="F:DNA-binding transcription factor activity"/>
    <property type="evidence" value="ECO:0007669"/>
    <property type="project" value="InterPro"/>
</dbReference>
<dbReference type="SUPFAM" id="SSF52980">
    <property type="entry name" value="Restriction endonuclease-like"/>
    <property type="match status" value="1"/>
</dbReference>
<dbReference type="Gene3D" id="1.10.150.20">
    <property type="entry name" value="5' to 3' exonuclease, C-terminal subdomain"/>
    <property type="match status" value="1"/>
</dbReference>
<dbReference type="GO" id="GO:0006312">
    <property type="term" value="P:mitotic recombination"/>
    <property type="evidence" value="ECO:0007669"/>
    <property type="project" value="TreeGrafter"/>
</dbReference>
<evidence type="ECO:0000256" key="6">
    <source>
        <dbReference type="ARBA" id="ARBA00023163"/>
    </source>
</evidence>
<dbReference type="SUPFAM" id="SSF54928">
    <property type="entry name" value="RNA-binding domain, RBD"/>
    <property type="match status" value="2"/>
</dbReference>
<keyword evidence="6" id="KW-0804">Transcription</keyword>
<keyword evidence="3" id="KW-0227">DNA damage</keyword>
<dbReference type="GO" id="GO:0006302">
    <property type="term" value="P:double-strand break repair"/>
    <property type="evidence" value="ECO:0007669"/>
    <property type="project" value="UniProtKB-ARBA"/>
</dbReference>
<dbReference type="PANTHER" id="PTHR12749:SF0">
    <property type="entry name" value="DNA EXCISION REPAIR PROTEIN ERCC-1"/>
    <property type="match status" value="1"/>
</dbReference>
<feature type="domain" description="RRM" evidence="11">
    <location>
        <begin position="1181"/>
        <end position="1256"/>
    </location>
</feature>
<dbReference type="Gene3D" id="1.20.5.2050">
    <property type="match status" value="3"/>
</dbReference>
<dbReference type="EMBL" id="JABANP010000068">
    <property type="protein sequence ID" value="KAF4691921.1"/>
    <property type="molecule type" value="Genomic_DNA"/>
</dbReference>
<keyword evidence="5" id="KW-0238">DNA-binding</keyword>
<evidence type="ECO:0000256" key="10">
    <source>
        <dbReference type="SAM" id="MobiDB-lite"/>
    </source>
</evidence>
<evidence type="ECO:0000256" key="9">
    <source>
        <dbReference type="PROSITE-ProRule" id="PRU00176"/>
    </source>
</evidence>
<feature type="region of interest" description="Disordered" evidence="10">
    <location>
        <begin position="1156"/>
        <end position="1180"/>
    </location>
</feature>
<feature type="region of interest" description="Disordered" evidence="10">
    <location>
        <begin position="940"/>
        <end position="1020"/>
    </location>
</feature>
<evidence type="ECO:0000256" key="2">
    <source>
        <dbReference type="ARBA" id="ARBA00008283"/>
    </source>
</evidence>
<sequence>MRPQRPPPPPPPNHRTEIALLVDKAISVLQSRPDWGRSAWIIIARLGMDVVVPVTISALARERDILDEEWRRLGETQEHGGLSAVHAHTIPTEPSAETDHVPSIEDGAVSVSDLLPPAPQGNDPVSAAAAVAAIDFDSHAAISPMKAVAAAAAAQQLSSRGRGGRRSSGIPGVSWHSQTGRWVARWTGDDKKEHSKGFSAKRHGDAKALQMAVATRRAMHVRASDHSSPIGEDAAMTPPSEGSEANEEPAAKRSRDEGQLYETISALAQLASDPVLGHPGPPERLTTVEDCLALCDLGTLGSHPLTPEAEREVAEAVLPPLPSGAHASTDRPSGVQGVTWHPLNRTWATRWRESEGQQRSKSFAVSKYGDDGAFRLAIRLRKLLEDLGFVSPHLGRPSERGTPPPVASLPSTEAWIPSAMPVVAEEQASDHAAAMPHRGPGAKMRSGVPGVTWNETYQMWVARWREEPKGRENSRTFSVKQYGAHEALQMAIDYRRMMEDVGRVGDGVGCSISPLLCLVMSRLKANPRIKNDPVVNHLVNAAPFYDDTLVPDFAVENNTAILYTTLGTYRRKRDELPKRVRDLSRVKPPYRVNVLLCLVDIPAAEAGECLEALNLIAANTGLSLLLAWSSVEASRYVQTLYKYQGKEASIIRGVHRVAADDFMGRAREALTAVRGSATRTDVENLYKRFGTFAGIVSATKGEVMQIHGIGESKAQASGESSDLPTEDGLKCSNAARAAEAEATFGMPTASHNGFGLDDSESAFGGYHDSVFSDLNMRVSMKNSFLNIDEPSAGGLDDLAMPELIRGQTAPGIFPSGRRAIDSQLPTNGSEVPLIGLSWAPVMHSVPEEPSSCDNILASHGGSLTDAHSNPDSCESHELAATISAALGLENSRDSDVASILGAAAAARGDQPGEDMDSLRLQNQILTNALFSIAAASERHQQQHGGGGFHATDGTGVADGSSLAPTHSLCQSSNPPGIISVPASGGKDQVRTSGSASLLPQMGVSVGPPPPPEEGDDDPNNTTVMLRNIPNKFDTRSLIEQVHLMGFENTFDFFYLPIDFRNKCNVGYAFLNFRQHSKALEFKRAFTNYRLPAQNSHKICQVCWARVQGFDKNVEHYRNSPIAEEYRPLIADAQGRWIPFPKPDPHVEEIIRSRLEQEETARASGGNKKGHGSASSKGKESHKIFIGGLGRSTTSSVLRDHFSKFGVVKDASVVMDRTSGKSRGFGFCLFDHDVPKSVFETSHEIDGVPVAVKYYSSN</sequence>
<dbReference type="InterPro" id="IPR007201">
    <property type="entry name" value="Mei2-like_Rrm_C"/>
</dbReference>
<keyword evidence="7" id="KW-0234">DNA repair</keyword>
<dbReference type="SUPFAM" id="SSF47781">
    <property type="entry name" value="RuvA domain 2-like"/>
    <property type="match status" value="1"/>
</dbReference>
<dbReference type="PANTHER" id="PTHR12749">
    <property type="entry name" value="EXCISION REPAIR CROSS-COMPLEMENTING 1 ERCC1"/>
    <property type="match status" value="1"/>
</dbReference>
<dbReference type="GO" id="GO:0070522">
    <property type="term" value="C:ERCC4-ERCC1 complex"/>
    <property type="evidence" value="ECO:0007669"/>
    <property type="project" value="TreeGrafter"/>
</dbReference>
<comment type="caution">
    <text evidence="12">The sequence shown here is derived from an EMBL/GenBank/DDBJ whole genome shotgun (WGS) entry which is preliminary data.</text>
</comment>
<feature type="region of interest" description="Disordered" evidence="10">
    <location>
        <begin position="222"/>
        <end position="256"/>
    </location>
</feature>
<evidence type="ECO:0000259" key="11">
    <source>
        <dbReference type="PROSITE" id="PS50102"/>
    </source>
</evidence>
<dbReference type="SMART" id="SM00360">
    <property type="entry name" value="RRM"/>
    <property type="match status" value="1"/>
</dbReference>
<feature type="compositionally biased region" description="Polar residues" evidence="10">
    <location>
        <begin position="962"/>
        <end position="974"/>
    </location>
</feature>
<dbReference type="GO" id="GO:0003723">
    <property type="term" value="F:RNA binding"/>
    <property type="evidence" value="ECO:0007669"/>
    <property type="project" value="UniProtKB-UniRule"/>
</dbReference>
<dbReference type="Gene3D" id="3.30.70.330">
    <property type="match status" value="1"/>
</dbReference>
<accession>A0A7J6P985</accession>
<reference evidence="12 13" key="1">
    <citation type="submission" date="2020-04" db="EMBL/GenBank/DDBJ databases">
        <title>Perkinsus olseni comparative genomics.</title>
        <authorList>
            <person name="Bogema D.R."/>
        </authorList>
    </citation>
    <scope>NUCLEOTIDE SEQUENCE [LARGE SCALE GENOMIC DNA]</scope>
    <source>
        <strain evidence="12">00978-12</strain>
    </source>
</reference>
<dbReference type="PROSITE" id="PS50102">
    <property type="entry name" value="RRM"/>
    <property type="match status" value="1"/>
</dbReference>
<dbReference type="InterPro" id="IPR035979">
    <property type="entry name" value="RBD_domain_sf"/>
</dbReference>
<dbReference type="CDD" id="cd12277">
    <property type="entry name" value="RRM3_MEI2_EAR1_like"/>
    <property type="match status" value="1"/>
</dbReference>
<dbReference type="GO" id="GO:0003684">
    <property type="term" value="F:damaged DNA binding"/>
    <property type="evidence" value="ECO:0007669"/>
    <property type="project" value="InterPro"/>
</dbReference>
<dbReference type="InterPro" id="IPR011335">
    <property type="entry name" value="Restrct_endonuc-II-like"/>
</dbReference>
<evidence type="ECO:0000256" key="7">
    <source>
        <dbReference type="ARBA" id="ARBA00023204"/>
    </source>
</evidence>
<name>A0A7J6P985_PEROL</name>
<dbReference type="InterPro" id="IPR004579">
    <property type="entry name" value="ERCC1/RAD10/SWI10"/>
</dbReference>
<dbReference type="InterPro" id="IPR010994">
    <property type="entry name" value="RuvA_2-like"/>
</dbReference>
<dbReference type="Pfam" id="PF03834">
    <property type="entry name" value="Rad10"/>
    <property type="match status" value="1"/>
</dbReference>
<dbReference type="InterPro" id="IPR001471">
    <property type="entry name" value="AP2/ERF_dom"/>
</dbReference>
<dbReference type="Pfam" id="PF00847">
    <property type="entry name" value="AP2"/>
    <property type="match status" value="3"/>
</dbReference>
<protein>
    <recommendedName>
        <fullName evidence="11">RRM domain-containing protein</fullName>
    </recommendedName>
</protein>
<evidence type="ECO:0000256" key="4">
    <source>
        <dbReference type="ARBA" id="ARBA00023015"/>
    </source>
</evidence>
<keyword evidence="9" id="KW-0694">RNA-binding</keyword>
<gene>
    <name evidence="12" type="ORF">FOZ60_014409</name>
</gene>
<dbReference type="OrthoDB" id="762982at2759"/>
<dbReference type="Pfam" id="PF04059">
    <property type="entry name" value="RRM_2"/>
    <property type="match status" value="1"/>
</dbReference>
<dbReference type="InterPro" id="IPR000504">
    <property type="entry name" value="RRM_dom"/>
</dbReference>
<dbReference type="GO" id="GO:0070914">
    <property type="term" value="P:UV-damage excision repair"/>
    <property type="evidence" value="ECO:0007669"/>
    <property type="project" value="TreeGrafter"/>
</dbReference>
<evidence type="ECO:0000256" key="8">
    <source>
        <dbReference type="ARBA" id="ARBA00023242"/>
    </source>
</evidence>
<comment type="similarity">
    <text evidence="2">Belongs to the ERCC1/RAD10/SWI10 family.</text>
</comment>
<dbReference type="GO" id="GO:0000110">
    <property type="term" value="C:nucleotide-excision repair factor 1 complex"/>
    <property type="evidence" value="ECO:0007669"/>
    <property type="project" value="TreeGrafter"/>
</dbReference>
<dbReference type="Gene3D" id="3.40.50.10130">
    <property type="match status" value="1"/>
</dbReference>
<dbReference type="AlphaFoldDB" id="A0A7J6P985"/>
<proteinExistence type="inferred from homology"/>
<keyword evidence="4" id="KW-0805">Transcription regulation</keyword>
<organism evidence="12 13">
    <name type="scientific">Perkinsus olseni</name>
    <name type="common">Perkinsus atlanticus</name>
    <dbReference type="NCBI Taxonomy" id="32597"/>
    <lineage>
        <taxon>Eukaryota</taxon>
        <taxon>Sar</taxon>
        <taxon>Alveolata</taxon>
        <taxon>Perkinsozoa</taxon>
        <taxon>Perkinsea</taxon>
        <taxon>Perkinsida</taxon>
        <taxon>Perkinsidae</taxon>
        <taxon>Perkinsus</taxon>
    </lineage>
</organism>
<evidence type="ECO:0000256" key="5">
    <source>
        <dbReference type="ARBA" id="ARBA00023125"/>
    </source>
</evidence>
<evidence type="ECO:0000313" key="12">
    <source>
        <dbReference type="EMBL" id="KAF4691921.1"/>
    </source>
</evidence>
<evidence type="ECO:0000256" key="1">
    <source>
        <dbReference type="ARBA" id="ARBA00004123"/>
    </source>
</evidence>